<proteinExistence type="predicted"/>
<sequence>MKRCFSSVIFILVLSTQAFCQDLIQELGRMYSNLDSGEFYLKEARKKLKTASDTGVYLYYVAEYQNLLSNTQESRRLFLEALPKYTEENASLRSITYIRLTRMDQSSGLFDQALDFAQQGLDYAQTIADTGRMAYHLADISVIHHDMENYELGVEYGKRALGILKASQDPDPYYQSIVLNAIGINFDDWSKPDSALSYHFQVLDLMDDLDSARVFFVWNNIGNTLLKQEKYQEAEKWLQIAKRINQKDRQNSYGLATNYTNLATIAYNQDQWGRARTLLDSAQYFVEKSESTEKKRDYLYEEYRFRKAKGDLSSAMDYLEQYAALKDTIFKEERIKTMGELEAIYEVEQKERQLAESRARLAENELVVESRNNQLLLLLLFLLISLGLGFFIYYRQKNKTRHLEQEAKLQAIFAEQQTQRKLQEQRSRISSDLHDNIGAQLTFIVSTLKNLKYTDLSKERIAEKLDQISDFTVETVNELRDTIWAMNKETINLEDLQTRIYGLIEKANTACPGTKFELEVDPKVELEGLSLNSMEGINYFRIIQEAVNNAIKHASAEEIKILITCEAQKLVVKIKDNGKGISQENSLGNGLGNMKVRAERIGRKLQVLSFPDRGTEISII</sequence>
<dbReference type="SUPFAM" id="SSF55874">
    <property type="entry name" value="ATPase domain of HSP90 chaperone/DNA topoisomerase II/histidine kinase"/>
    <property type="match status" value="1"/>
</dbReference>
<dbReference type="STRING" id="686796.SAMN04488104_102258"/>
<keyword evidence="1" id="KW-0808">Transferase</keyword>
<evidence type="ECO:0000313" key="9">
    <source>
        <dbReference type="Proteomes" id="UP000199060"/>
    </source>
</evidence>
<feature type="domain" description="Histidine kinase/HSP90-like ATPase" evidence="6">
    <location>
        <begin position="540"/>
        <end position="619"/>
    </location>
</feature>
<feature type="domain" description="Signal transduction histidine kinase subgroup 3 dimerisation and phosphoacceptor" evidence="7">
    <location>
        <begin position="426"/>
        <end position="488"/>
    </location>
</feature>
<evidence type="ECO:0000256" key="3">
    <source>
        <dbReference type="ARBA" id="ARBA00023012"/>
    </source>
</evidence>
<keyword evidence="5" id="KW-0732">Signal</keyword>
<evidence type="ECO:0000256" key="5">
    <source>
        <dbReference type="SAM" id="SignalP"/>
    </source>
</evidence>
<dbReference type="RefSeq" id="WP_087939896.1">
    <property type="nucleotide sequence ID" value="NZ_FNAC01000022.1"/>
</dbReference>
<evidence type="ECO:0000256" key="2">
    <source>
        <dbReference type="ARBA" id="ARBA00022777"/>
    </source>
</evidence>
<evidence type="ECO:0000256" key="4">
    <source>
        <dbReference type="SAM" id="Phobius"/>
    </source>
</evidence>
<keyword evidence="9" id="KW-1185">Reference proteome</keyword>
<keyword evidence="2 8" id="KW-0418">Kinase</keyword>
<feature type="transmembrane region" description="Helical" evidence="4">
    <location>
        <begin position="375"/>
        <end position="394"/>
    </location>
</feature>
<dbReference type="Gene3D" id="1.20.5.1930">
    <property type="match status" value="1"/>
</dbReference>
<gene>
    <name evidence="8" type="ORF">SAMN04488104_102258</name>
</gene>
<name>A0A1G6THX0_9BACT</name>
<dbReference type="CDD" id="cd16917">
    <property type="entry name" value="HATPase_UhpB-NarQ-NarX-like"/>
    <property type="match status" value="1"/>
</dbReference>
<feature type="signal peptide" evidence="5">
    <location>
        <begin position="1"/>
        <end position="20"/>
    </location>
</feature>
<dbReference type="Gene3D" id="3.30.565.10">
    <property type="entry name" value="Histidine kinase-like ATPase, C-terminal domain"/>
    <property type="match status" value="1"/>
</dbReference>
<organism evidence="8 9">
    <name type="scientific">Algoriphagus faecimaris</name>
    <dbReference type="NCBI Taxonomy" id="686796"/>
    <lineage>
        <taxon>Bacteria</taxon>
        <taxon>Pseudomonadati</taxon>
        <taxon>Bacteroidota</taxon>
        <taxon>Cytophagia</taxon>
        <taxon>Cytophagales</taxon>
        <taxon>Cyclobacteriaceae</taxon>
        <taxon>Algoriphagus</taxon>
    </lineage>
</organism>
<dbReference type="InterPro" id="IPR050482">
    <property type="entry name" value="Sensor_HK_TwoCompSys"/>
</dbReference>
<dbReference type="Proteomes" id="UP000199060">
    <property type="component" value="Unassembled WGS sequence"/>
</dbReference>
<dbReference type="Pfam" id="PF07730">
    <property type="entry name" value="HisKA_3"/>
    <property type="match status" value="1"/>
</dbReference>
<dbReference type="InterPro" id="IPR019734">
    <property type="entry name" value="TPR_rpt"/>
</dbReference>
<dbReference type="GO" id="GO:0000155">
    <property type="term" value="F:phosphorelay sensor kinase activity"/>
    <property type="evidence" value="ECO:0007669"/>
    <property type="project" value="InterPro"/>
</dbReference>
<dbReference type="EMBL" id="FNAC01000022">
    <property type="protein sequence ID" value="SDD28670.1"/>
    <property type="molecule type" value="Genomic_DNA"/>
</dbReference>
<dbReference type="InterPro" id="IPR003594">
    <property type="entry name" value="HATPase_dom"/>
</dbReference>
<accession>A0A1G6THX0</accession>
<evidence type="ECO:0000256" key="1">
    <source>
        <dbReference type="ARBA" id="ARBA00022679"/>
    </source>
</evidence>
<dbReference type="SUPFAM" id="SSF48452">
    <property type="entry name" value="TPR-like"/>
    <property type="match status" value="2"/>
</dbReference>
<evidence type="ECO:0000313" key="8">
    <source>
        <dbReference type="EMBL" id="SDD28670.1"/>
    </source>
</evidence>
<keyword evidence="4" id="KW-0472">Membrane</keyword>
<evidence type="ECO:0000259" key="6">
    <source>
        <dbReference type="Pfam" id="PF02518"/>
    </source>
</evidence>
<keyword evidence="3" id="KW-0902">Two-component regulatory system</keyword>
<dbReference type="InterPro" id="IPR011990">
    <property type="entry name" value="TPR-like_helical_dom_sf"/>
</dbReference>
<dbReference type="InterPro" id="IPR036890">
    <property type="entry name" value="HATPase_C_sf"/>
</dbReference>
<dbReference type="OrthoDB" id="1523646at2"/>
<dbReference type="AlphaFoldDB" id="A0A1G6THX0"/>
<dbReference type="Gene3D" id="1.25.40.10">
    <property type="entry name" value="Tetratricopeptide repeat domain"/>
    <property type="match status" value="2"/>
</dbReference>
<dbReference type="Pfam" id="PF13424">
    <property type="entry name" value="TPR_12"/>
    <property type="match status" value="1"/>
</dbReference>
<dbReference type="Pfam" id="PF02518">
    <property type="entry name" value="HATPase_c"/>
    <property type="match status" value="1"/>
</dbReference>
<protein>
    <submittedName>
        <fullName evidence="8">Signal transduction histidine kinase</fullName>
    </submittedName>
</protein>
<feature type="chain" id="PRO_5011660544" evidence="5">
    <location>
        <begin position="21"/>
        <end position="620"/>
    </location>
</feature>
<dbReference type="SMART" id="SM00028">
    <property type="entry name" value="TPR"/>
    <property type="match status" value="5"/>
</dbReference>
<evidence type="ECO:0000259" key="7">
    <source>
        <dbReference type="Pfam" id="PF07730"/>
    </source>
</evidence>
<dbReference type="PANTHER" id="PTHR24421">
    <property type="entry name" value="NITRATE/NITRITE SENSOR PROTEIN NARX-RELATED"/>
    <property type="match status" value="1"/>
</dbReference>
<dbReference type="InterPro" id="IPR011712">
    <property type="entry name" value="Sig_transdc_His_kin_sub3_dim/P"/>
</dbReference>
<keyword evidence="4" id="KW-1133">Transmembrane helix</keyword>
<dbReference type="GO" id="GO:0016020">
    <property type="term" value="C:membrane"/>
    <property type="evidence" value="ECO:0007669"/>
    <property type="project" value="InterPro"/>
</dbReference>
<dbReference type="GO" id="GO:0046983">
    <property type="term" value="F:protein dimerization activity"/>
    <property type="evidence" value="ECO:0007669"/>
    <property type="project" value="InterPro"/>
</dbReference>
<keyword evidence="4" id="KW-0812">Transmembrane</keyword>
<reference evidence="9" key="1">
    <citation type="submission" date="2016-10" db="EMBL/GenBank/DDBJ databases">
        <authorList>
            <person name="Varghese N."/>
            <person name="Submissions S."/>
        </authorList>
    </citation>
    <scope>NUCLEOTIDE SEQUENCE [LARGE SCALE GENOMIC DNA]</scope>
    <source>
        <strain evidence="9">DSM 23095</strain>
    </source>
</reference>